<proteinExistence type="predicted"/>
<dbReference type="AlphaFoldDB" id="A0A3S9MUD6"/>
<dbReference type="Pfam" id="PF11185">
    <property type="entry name" value="DUF2971"/>
    <property type="match status" value="1"/>
</dbReference>
<dbReference type="InterPro" id="IPR021352">
    <property type="entry name" value="DUF2971"/>
</dbReference>
<name>A0A3S9MUD6_9FLAO</name>
<dbReference type="RefSeq" id="WP_126444568.1">
    <property type="nucleotide sequence ID" value="NZ_CP034549.1"/>
</dbReference>
<organism evidence="1 2">
    <name type="scientific">Nonlabens ponticola</name>
    <dbReference type="NCBI Taxonomy" id="2496866"/>
    <lineage>
        <taxon>Bacteria</taxon>
        <taxon>Pseudomonadati</taxon>
        <taxon>Bacteroidota</taxon>
        <taxon>Flavobacteriia</taxon>
        <taxon>Flavobacteriales</taxon>
        <taxon>Flavobacteriaceae</taxon>
        <taxon>Nonlabens</taxon>
    </lineage>
</organism>
<evidence type="ECO:0000313" key="1">
    <source>
        <dbReference type="EMBL" id="AZQ42789.1"/>
    </source>
</evidence>
<sequence>MFKYCSINKYTLENLSNEQIYFSSPSFFNDPFDTFHPASVERLSDKIFVELVTKLWKGRFDQGDLMEIMNKSISLDRYYSFCVDHIDYIFQFDSEHKLVKYRSKKAYLNYLSMIGGNSKELFSEEVFDLLNELKIHLTGVIVNVLNEIRVNKFSKMGISCFSKNSDNLLMWSYYADGHKGICLEFDSTVLPFSKTIEVTYRSEIPNIISDLFFSKESDLQSLMKLATHKSIEWSHEEELRLLHHNNNQKYRYPKGSLKALYFGCKVSDEHFDKIMSIVRQIYPEVRLFKMVPSTTKFILNKREFIYREKSEK</sequence>
<gene>
    <name evidence="1" type="ORF">EJ995_00515</name>
</gene>
<accession>A0A3S9MUD6</accession>
<evidence type="ECO:0000313" key="2">
    <source>
        <dbReference type="Proteomes" id="UP000279600"/>
    </source>
</evidence>
<protein>
    <submittedName>
        <fullName evidence="1">DUF2971 domain-containing protein</fullName>
    </submittedName>
</protein>
<keyword evidence="2" id="KW-1185">Reference proteome</keyword>
<dbReference type="KEGG" id="noj:EJ995_00515"/>
<reference evidence="1 2" key="1">
    <citation type="submission" date="2018-12" db="EMBL/GenBank/DDBJ databases">
        <title>Complete genome of Nonlabens sp. MJ115.</title>
        <authorList>
            <person name="Choi H.S."/>
            <person name="Jung J."/>
        </authorList>
    </citation>
    <scope>NUCLEOTIDE SEQUENCE [LARGE SCALE GENOMIC DNA]</scope>
    <source>
        <strain evidence="1 2">MJ115</strain>
    </source>
</reference>
<dbReference type="EMBL" id="CP034549">
    <property type="protein sequence ID" value="AZQ42789.1"/>
    <property type="molecule type" value="Genomic_DNA"/>
</dbReference>
<dbReference type="Proteomes" id="UP000279600">
    <property type="component" value="Chromosome"/>
</dbReference>
<dbReference type="OrthoDB" id="190848at2"/>